<comment type="caution">
    <text evidence="2">The sequence shown here is derived from an EMBL/GenBank/DDBJ whole genome shotgun (WGS) entry which is preliminary data.</text>
</comment>
<evidence type="ECO:0000313" key="2">
    <source>
        <dbReference type="EMBL" id="MBS9532738.1"/>
    </source>
</evidence>
<keyword evidence="3" id="KW-1185">Reference proteome</keyword>
<feature type="transmembrane region" description="Helical" evidence="1">
    <location>
        <begin position="27"/>
        <end position="44"/>
    </location>
</feature>
<keyword evidence="1" id="KW-0812">Transmembrane</keyword>
<gene>
    <name evidence="2" type="ORF">KIH27_03950</name>
</gene>
<proteinExistence type="predicted"/>
<name>A0ABS5REM3_9MYCO</name>
<organism evidence="2 3">
    <name type="scientific">Mycolicibacter acidiphilus</name>
    <dbReference type="NCBI Taxonomy" id="2835306"/>
    <lineage>
        <taxon>Bacteria</taxon>
        <taxon>Bacillati</taxon>
        <taxon>Actinomycetota</taxon>
        <taxon>Actinomycetes</taxon>
        <taxon>Mycobacteriales</taxon>
        <taxon>Mycobacteriaceae</taxon>
        <taxon>Mycolicibacter</taxon>
    </lineage>
</organism>
<protein>
    <submittedName>
        <fullName evidence="2">Uncharacterized protein</fullName>
    </submittedName>
</protein>
<sequence length="161" mass="17819">MRTLTVEGILLLLGMEALVLTLYPHRFVPWVAGGVTALLLLGLLRMLAARDPTPPADELPDDAGDLLRRWISSTEAKVRRAESTRTDWDRHWRPVLAGRFEAATGQRRVKNPAAYEATGRMLMGDTLWPWVDAGNVADSGGDEPGPGRGVLTEILHRMEQQ</sequence>
<dbReference type="RefSeq" id="WP_214091618.1">
    <property type="nucleotide sequence ID" value="NZ_JAHCLR010000004.1"/>
</dbReference>
<accession>A0ABS5REM3</accession>
<keyword evidence="1" id="KW-1133">Transmembrane helix</keyword>
<evidence type="ECO:0000313" key="3">
    <source>
        <dbReference type="Proteomes" id="UP001519535"/>
    </source>
</evidence>
<dbReference type="EMBL" id="JAHCLR010000004">
    <property type="protein sequence ID" value="MBS9532738.1"/>
    <property type="molecule type" value="Genomic_DNA"/>
</dbReference>
<reference evidence="2 3" key="1">
    <citation type="submission" date="2021-05" db="EMBL/GenBank/DDBJ databases">
        <title>Mycobacterium acidophilum sp. nov., an extremely acid-tolerant member of the genus Mycobacterium.</title>
        <authorList>
            <person name="Xia J."/>
        </authorList>
    </citation>
    <scope>NUCLEOTIDE SEQUENCE [LARGE SCALE GENOMIC DNA]</scope>
    <source>
        <strain evidence="2 3">M1</strain>
    </source>
</reference>
<evidence type="ECO:0000256" key="1">
    <source>
        <dbReference type="SAM" id="Phobius"/>
    </source>
</evidence>
<keyword evidence="1" id="KW-0472">Membrane</keyword>
<dbReference type="Proteomes" id="UP001519535">
    <property type="component" value="Unassembled WGS sequence"/>
</dbReference>